<dbReference type="RefSeq" id="WP_342884074.1">
    <property type="nucleotide sequence ID" value="NZ_JBBMQU010000023.1"/>
</dbReference>
<dbReference type="CDD" id="cd01949">
    <property type="entry name" value="GGDEF"/>
    <property type="match status" value="1"/>
</dbReference>
<organism evidence="5 6">
    <name type="scientific">Pseudoalteromonas neustonica</name>
    <dbReference type="NCBI Taxonomy" id="1840331"/>
    <lineage>
        <taxon>Bacteria</taxon>
        <taxon>Pseudomonadati</taxon>
        <taxon>Pseudomonadota</taxon>
        <taxon>Gammaproteobacteria</taxon>
        <taxon>Alteromonadales</taxon>
        <taxon>Pseudoalteromonadaceae</taxon>
        <taxon>Pseudoalteromonas</taxon>
    </lineage>
</organism>
<keyword evidence="5" id="KW-0808">Transferase</keyword>
<dbReference type="InterPro" id="IPR000644">
    <property type="entry name" value="CBS_dom"/>
</dbReference>
<dbReference type="Gene3D" id="3.20.20.450">
    <property type="entry name" value="EAL domain"/>
    <property type="match status" value="1"/>
</dbReference>
<evidence type="ECO:0000259" key="2">
    <source>
        <dbReference type="PROSITE" id="PS50883"/>
    </source>
</evidence>
<feature type="domain" description="GGDEF" evidence="3">
    <location>
        <begin position="448"/>
        <end position="599"/>
    </location>
</feature>
<dbReference type="NCBIfam" id="TIGR00254">
    <property type="entry name" value="GGDEF"/>
    <property type="match status" value="1"/>
</dbReference>
<dbReference type="InterPro" id="IPR035919">
    <property type="entry name" value="EAL_sf"/>
</dbReference>
<dbReference type="PANTHER" id="PTHR33121:SF76">
    <property type="entry name" value="SIGNALING PROTEIN"/>
    <property type="match status" value="1"/>
</dbReference>
<comment type="caution">
    <text evidence="5">The sequence shown here is derived from an EMBL/GenBank/DDBJ whole genome shotgun (WGS) entry which is preliminary data.</text>
</comment>
<dbReference type="Gene3D" id="3.30.70.270">
    <property type="match status" value="1"/>
</dbReference>
<dbReference type="PROSITE" id="PS51371">
    <property type="entry name" value="CBS"/>
    <property type="match status" value="1"/>
</dbReference>
<dbReference type="SMART" id="SM00267">
    <property type="entry name" value="GGDEF"/>
    <property type="match status" value="1"/>
</dbReference>
<dbReference type="SUPFAM" id="SSF54631">
    <property type="entry name" value="CBS-domain pair"/>
    <property type="match status" value="1"/>
</dbReference>
<evidence type="ECO:0000256" key="1">
    <source>
        <dbReference type="PROSITE-ProRule" id="PRU00703"/>
    </source>
</evidence>
<dbReference type="Pfam" id="PF00990">
    <property type="entry name" value="GGDEF"/>
    <property type="match status" value="1"/>
</dbReference>
<dbReference type="SUPFAM" id="SSF141868">
    <property type="entry name" value="EAL domain-like"/>
    <property type="match status" value="1"/>
</dbReference>
<dbReference type="GO" id="GO:0071111">
    <property type="term" value="F:cyclic-guanylate-specific phosphodiesterase activity"/>
    <property type="evidence" value="ECO:0007669"/>
    <property type="project" value="UniProtKB-EC"/>
</dbReference>
<sequence>MKLSYTLDTLAASLFKYWSVKVNYQLAILEDILQNSAITTLFQPIFDISGQQILGYEALSRGPKSCVLEMPSALFSTAVYFEKISELELLCRSKAIENFVNLKLQGKLFLNVSPKTLLDPCHPKGETLHLVEHFGLAANRVVIEVTEQEKVDDGFLLLKTIGHYRKLGFSIAIDDLGAGYSGLKQWSELCPDYVKIDRYFIDHCDESVVKKEFLKSIIELAKVTNTAVIAEGIERVEELSLLEGLGIMHAQGFLLERPSQFPSTQFNSKQLQGLSFTPPSNQFDQSLVIGRLAVEHVPIDWQTRCKDAHNIFEKNKSIISLAVVNEENAPIGLLHKDQLTEVFAAPYGHALYDKRPVTALMHKQPLVVDENQPLDTVSQQITENDFDIRRHIIITRAGRYLGLAPLRDILKHITAEKIRHAQHANPLTMLPGNVAINEAIESRLRVKNGFSLAYIDLNHFKQFNDLYGYASGDSVIKLLADVTVQACKDVPSFVGHIGGDDFMVVFDNDQAVAVCNTIISNFELQSRAFFTPEHIASGGYWASNREGEKQFVPLLTLSIGVVEPDLDQCINSHQVAALATDAKKEAKRYRHSYLFVCNRRGPAPAVVRLSSDKQAV</sequence>
<dbReference type="GO" id="GO:0052621">
    <property type="term" value="F:diguanylate cyclase activity"/>
    <property type="evidence" value="ECO:0007669"/>
    <property type="project" value="UniProtKB-EC"/>
</dbReference>
<dbReference type="SUPFAM" id="SSF55073">
    <property type="entry name" value="Nucleotide cyclase"/>
    <property type="match status" value="1"/>
</dbReference>
<dbReference type="EMBL" id="JBBMQU010000023">
    <property type="protein sequence ID" value="MEM5551679.1"/>
    <property type="molecule type" value="Genomic_DNA"/>
</dbReference>
<dbReference type="InterPro" id="IPR050706">
    <property type="entry name" value="Cyclic-di-GMP_PDE-like"/>
</dbReference>
<keyword evidence="5" id="KW-0548">Nucleotidyltransferase</keyword>
<evidence type="ECO:0000313" key="6">
    <source>
        <dbReference type="Proteomes" id="UP001388366"/>
    </source>
</evidence>
<evidence type="ECO:0000259" key="3">
    <source>
        <dbReference type="PROSITE" id="PS50887"/>
    </source>
</evidence>
<accession>A0ABU9U3Q8</accession>
<dbReference type="CDD" id="cd01948">
    <property type="entry name" value="EAL"/>
    <property type="match status" value="1"/>
</dbReference>
<dbReference type="InterPro" id="IPR029787">
    <property type="entry name" value="Nucleotide_cyclase"/>
</dbReference>
<feature type="domain" description="CBS" evidence="4">
    <location>
        <begin position="361"/>
        <end position="422"/>
    </location>
</feature>
<dbReference type="InterPro" id="IPR046342">
    <property type="entry name" value="CBS_dom_sf"/>
</dbReference>
<dbReference type="InterPro" id="IPR043128">
    <property type="entry name" value="Rev_trsase/Diguanyl_cyclase"/>
</dbReference>
<dbReference type="InterPro" id="IPR000160">
    <property type="entry name" value="GGDEF_dom"/>
</dbReference>
<keyword evidence="1" id="KW-0129">CBS domain</keyword>
<dbReference type="PROSITE" id="PS50887">
    <property type="entry name" value="GGDEF"/>
    <property type="match status" value="1"/>
</dbReference>
<dbReference type="SMART" id="SM00052">
    <property type="entry name" value="EAL"/>
    <property type="match status" value="1"/>
</dbReference>
<keyword evidence="6" id="KW-1185">Reference proteome</keyword>
<dbReference type="Proteomes" id="UP001388366">
    <property type="component" value="Unassembled WGS sequence"/>
</dbReference>
<dbReference type="InterPro" id="IPR001633">
    <property type="entry name" value="EAL_dom"/>
</dbReference>
<keyword evidence="5" id="KW-0378">Hydrolase</keyword>
<dbReference type="EC" id="2.7.7.65" evidence="5"/>
<evidence type="ECO:0000259" key="4">
    <source>
        <dbReference type="PROSITE" id="PS51371"/>
    </source>
</evidence>
<dbReference type="EC" id="3.1.4.52" evidence="5"/>
<name>A0ABU9U3Q8_9GAMM</name>
<feature type="domain" description="EAL" evidence="2">
    <location>
        <begin position="22"/>
        <end position="272"/>
    </location>
</feature>
<dbReference type="Gene3D" id="3.10.580.10">
    <property type="entry name" value="CBS-domain"/>
    <property type="match status" value="1"/>
</dbReference>
<dbReference type="PANTHER" id="PTHR33121">
    <property type="entry name" value="CYCLIC DI-GMP PHOSPHODIESTERASE PDEF"/>
    <property type="match status" value="1"/>
</dbReference>
<dbReference type="Pfam" id="PF00571">
    <property type="entry name" value="CBS"/>
    <property type="match status" value="1"/>
</dbReference>
<dbReference type="Pfam" id="PF00563">
    <property type="entry name" value="EAL"/>
    <property type="match status" value="1"/>
</dbReference>
<gene>
    <name evidence="5" type="ORF">WNY63_13160</name>
</gene>
<reference evidence="5 6" key="1">
    <citation type="submission" date="2024-03" db="EMBL/GenBank/DDBJ databases">
        <title>Community enrichment and isolation of bacterial strains for fucoidan degradation.</title>
        <authorList>
            <person name="Sichert A."/>
        </authorList>
    </citation>
    <scope>NUCLEOTIDE SEQUENCE [LARGE SCALE GENOMIC DNA]</scope>
    <source>
        <strain evidence="5 6">AS81</strain>
    </source>
</reference>
<evidence type="ECO:0000313" key="5">
    <source>
        <dbReference type="EMBL" id="MEM5551679.1"/>
    </source>
</evidence>
<protein>
    <submittedName>
        <fullName evidence="5">Bifunctional diguanylate cyclase/phosphodiesterase</fullName>
        <ecNumber evidence="5">2.7.7.65</ecNumber>
        <ecNumber evidence="5">3.1.4.52</ecNumber>
    </submittedName>
</protein>
<dbReference type="PROSITE" id="PS50883">
    <property type="entry name" value="EAL"/>
    <property type="match status" value="1"/>
</dbReference>
<proteinExistence type="predicted"/>